<evidence type="ECO:0000313" key="3">
    <source>
        <dbReference type="Proteomes" id="UP000299102"/>
    </source>
</evidence>
<feature type="chain" id="PRO_5020032447" evidence="1">
    <location>
        <begin position="19"/>
        <end position="222"/>
    </location>
</feature>
<name>A0A4C1VUR1_EUMVA</name>
<organism evidence="2 3">
    <name type="scientific">Eumeta variegata</name>
    <name type="common">Bagworm moth</name>
    <name type="synonym">Eumeta japonica</name>
    <dbReference type="NCBI Taxonomy" id="151549"/>
    <lineage>
        <taxon>Eukaryota</taxon>
        <taxon>Metazoa</taxon>
        <taxon>Ecdysozoa</taxon>
        <taxon>Arthropoda</taxon>
        <taxon>Hexapoda</taxon>
        <taxon>Insecta</taxon>
        <taxon>Pterygota</taxon>
        <taxon>Neoptera</taxon>
        <taxon>Endopterygota</taxon>
        <taxon>Lepidoptera</taxon>
        <taxon>Glossata</taxon>
        <taxon>Ditrysia</taxon>
        <taxon>Tineoidea</taxon>
        <taxon>Psychidae</taxon>
        <taxon>Oiketicinae</taxon>
        <taxon>Eumeta</taxon>
    </lineage>
</organism>
<keyword evidence="3" id="KW-1185">Reference proteome</keyword>
<feature type="signal peptide" evidence="1">
    <location>
        <begin position="1"/>
        <end position="18"/>
    </location>
</feature>
<dbReference type="Proteomes" id="UP000299102">
    <property type="component" value="Unassembled WGS sequence"/>
</dbReference>
<gene>
    <name evidence="2" type="primary">P25</name>
    <name evidence="2" type="ORF">EVAR_29266_1</name>
</gene>
<dbReference type="EMBL" id="BGZK01000419">
    <property type="protein sequence ID" value="GBP42463.1"/>
    <property type="molecule type" value="Genomic_DNA"/>
</dbReference>
<comment type="caution">
    <text evidence="2">The sequence shown here is derived from an EMBL/GenBank/DDBJ whole genome shotgun (WGS) entry which is preliminary data.</text>
</comment>
<evidence type="ECO:0000313" key="2">
    <source>
        <dbReference type="EMBL" id="GBP42463.1"/>
    </source>
</evidence>
<evidence type="ECO:0000256" key="1">
    <source>
        <dbReference type="SAM" id="SignalP"/>
    </source>
</evidence>
<protein>
    <submittedName>
        <fullName evidence="2">Fibrohexamerin</fullName>
    </submittedName>
</protein>
<dbReference type="Pfam" id="PF07294">
    <property type="entry name" value="Fibroin_P25"/>
    <property type="match status" value="1"/>
</dbReference>
<reference evidence="2 3" key="1">
    <citation type="journal article" date="2019" name="Commun. Biol.">
        <title>The bagworm genome reveals a unique fibroin gene that provides high tensile strength.</title>
        <authorList>
            <person name="Kono N."/>
            <person name="Nakamura H."/>
            <person name="Ohtoshi R."/>
            <person name="Tomita M."/>
            <person name="Numata K."/>
            <person name="Arakawa K."/>
        </authorList>
    </citation>
    <scope>NUCLEOTIDE SEQUENCE [LARGE SCALE GENOMIC DNA]</scope>
</reference>
<proteinExistence type="predicted"/>
<dbReference type="OrthoDB" id="7446189at2759"/>
<accession>A0A4C1VUR1</accession>
<keyword evidence="1" id="KW-0732">Signal</keyword>
<sequence>MSVLTRFVVLVLTAHALGDEEAHIVRPCPNFDVDCVRHYFLSSGLCASPAGRVPDPLRDPLKYVYLPNVNGSAIMEDMLVTGMNGDIVEFYINKKKDRAVLAFRIKEFDVESKSAHITYLPAAREPITAATTVTEKNGTVLFTVVFEGTRPLNPRHNFTYARIEVLPILTTGPEPWLSKAMYSGIFANPETTYREGYLTAAPHYSNIFIHYTLCDFGVHHKY</sequence>
<dbReference type="GO" id="GO:0005576">
    <property type="term" value="C:extracellular region"/>
    <property type="evidence" value="ECO:0007669"/>
    <property type="project" value="InterPro"/>
</dbReference>
<dbReference type="AlphaFoldDB" id="A0A4C1VUR1"/>
<dbReference type="GO" id="GO:0005198">
    <property type="term" value="F:structural molecule activity"/>
    <property type="evidence" value="ECO:0007669"/>
    <property type="project" value="InterPro"/>
</dbReference>
<dbReference type="InterPro" id="IPR009911">
    <property type="entry name" value="Fibroin_P25"/>
</dbReference>